<protein>
    <submittedName>
        <fullName evidence="1">Uncharacterized protein</fullName>
    </submittedName>
</protein>
<accession>A0ACC3S729</accession>
<proteinExistence type="predicted"/>
<evidence type="ECO:0000313" key="1">
    <source>
        <dbReference type="EMBL" id="KAK8195979.1"/>
    </source>
</evidence>
<comment type="caution">
    <text evidence="1">The sequence shown here is derived from an EMBL/GenBank/DDBJ whole genome shotgun (WGS) entry which is preliminary data.</text>
</comment>
<evidence type="ECO:0000313" key="2">
    <source>
        <dbReference type="Proteomes" id="UP001320706"/>
    </source>
</evidence>
<organism evidence="1 2">
    <name type="scientific">Zalaria obscura</name>
    <dbReference type="NCBI Taxonomy" id="2024903"/>
    <lineage>
        <taxon>Eukaryota</taxon>
        <taxon>Fungi</taxon>
        <taxon>Dikarya</taxon>
        <taxon>Ascomycota</taxon>
        <taxon>Pezizomycotina</taxon>
        <taxon>Dothideomycetes</taxon>
        <taxon>Dothideomycetidae</taxon>
        <taxon>Dothideales</taxon>
        <taxon>Zalariaceae</taxon>
        <taxon>Zalaria</taxon>
    </lineage>
</organism>
<gene>
    <name evidence="1" type="ORF">M8818_007130</name>
</gene>
<sequence>MPNREPEGPTRHKTLCRCQSKADAHCGTETLRTPILRRRLAPWKHQAIWRPLPCVSSDRESSSSAKANIRFEVCYAPFLPFIEHHSLYTSEVNNRGMSALDKVITLTAQVCAFHPKTRPSADPYPLRVRGASERLGIYFTFSRISTTLCSVNSVNASKRMVSKQATESGLNILRAGSPGRRQAVLFIHGWACQAADYTALIDQISQQDDKLQDTFTSHLRNLDQPFADALRKTHIAFDHERMSAALTEVGRQGTPFFSLQSTDCDEQNRRRPVRQGEETRWMRFLRDRIPQVEIVLVERAGHFPHVDQTDTVAKVMKVWVGDVLARDEGGKVIAAKV</sequence>
<dbReference type="Proteomes" id="UP001320706">
    <property type="component" value="Unassembled WGS sequence"/>
</dbReference>
<name>A0ACC3S729_9PEZI</name>
<reference evidence="1" key="1">
    <citation type="submission" date="2024-02" db="EMBL/GenBank/DDBJ databases">
        <title>Metagenome Assembled Genome of Zalaria obscura JY119.</title>
        <authorList>
            <person name="Vighnesh L."/>
            <person name="Jagadeeshwari U."/>
            <person name="Venkata Ramana C."/>
            <person name="Sasikala C."/>
        </authorList>
    </citation>
    <scope>NUCLEOTIDE SEQUENCE</scope>
    <source>
        <strain evidence="1">JY119</strain>
    </source>
</reference>
<keyword evidence="2" id="KW-1185">Reference proteome</keyword>
<dbReference type="EMBL" id="JAMKPW020000042">
    <property type="protein sequence ID" value="KAK8195979.1"/>
    <property type="molecule type" value="Genomic_DNA"/>
</dbReference>